<dbReference type="STRING" id="314230.DSM3645_09687"/>
<sequence length="27" mass="2862">MPAKEGAAYSAVCPPGFSPEIVRCDHE</sequence>
<dbReference type="AlphaFoldDB" id="A3ZLM8"/>
<accession>A3ZLM8</accession>
<protein>
    <submittedName>
        <fullName evidence="1">Uncharacterized protein</fullName>
    </submittedName>
</protein>
<comment type="caution">
    <text evidence="1">The sequence shown here is derived from an EMBL/GenBank/DDBJ whole genome shotgun (WGS) entry which is preliminary data.</text>
</comment>
<name>A3ZLM8_9BACT</name>
<evidence type="ECO:0000313" key="2">
    <source>
        <dbReference type="Proteomes" id="UP000004358"/>
    </source>
</evidence>
<dbReference type="EMBL" id="AANZ01000001">
    <property type="protein sequence ID" value="EAQ82661.1"/>
    <property type="molecule type" value="Genomic_DNA"/>
</dbReference>
<organism evidence="1 2">
    <name type="scientific">Blastopirellula marina DSM 3645</name>
    <dbReference type="NCBI Taxonomy" id="314230"/>
    <lineage>
        <taxon>Bacteria</taxon>
        <taxon>Pseudomonadati</taxon>
        <taxon>Planctomycetota</taxon>
        <taxon>Planctomycetia</taxon>
        <taxon>Pirellulales</taxon>
        <taxon>Pirellulaceae</taxon>
        <taxon>Blastopirellula</taxon>
    </lineage>
</organism>
<gene>
    <name evidence="1" type="ORF">DSM3645_09687</name>
</gene>
<dbReference type="HOGENOM" id="CLU_3414559_0_0_0"/>
<evidence type="ECO:0000313" key="1">
    <source>
        <dbReference type="EMBL" id="EAQ82661.1"/>
    </source>
</evidence>
<proteinExistence type="predicted"/>
<dbReference type="Proteomes" id="UP000004358">
    <property type="component" value="Unassembled WGS sequence"/>
</dbReference>
<reference evidence="1 2" key="1">
    <citation type="submission" date="2006-02" db="EMBL/GenBank/DDBJ databases">
        <authorList>
            <person name="Amann R."/>
            <person name="Ferriera S."/>
            <person name="Johnson J."/>
            <person name="Kravitz S."/>
            <person name="Halpern A."/>
            <person name="Remington K."/>
            <person name="Beeson K."/>
            <person name="Tran B."/>
            <person name="Rogers Y.-H."/>
            <person name="Friedman R."/>
            <person name="Venter J.C."/>
        </authorList>
    </citation>
    <scope>NUCLEOTIDE SEQUENCE [LARGE SCALE GENOMIC DNA]</scope>
    <source>
        <strain evidence="1 2">DSM 3645</strain>
    </source>
</reference>